<feature type="short sequence motif" description="Gly-cisPro motif, important for rejection of L-amino acids" evidence="2">
    <location>
        <begin position="137"/>
        <end position="138"/>
    </location>
</feature>
<comment type="subunit">
    <text evidence="2">Homodimer.</text>
</comment>
<protein>
    <recommendedName>
        <fullName evidence="2">D-aminoacyl-tRNA deacylase</fullName>
        <shortName evidence="2">DTD</shortName>
        <ecNumber evidence="2">3.1.1.96</ecNumber>
    </recommendedName>
    <alternativeName>
        <fullName evidence="2">Gly-tRNA(Ala) deacylase</fullName>
        <ecNumber evidence="2">3.1.1.-</ecNumber>
    </alternativeName>
</protein>
<dbReference type="Proteomes" id="UP000006860">
    <property type="component" value="Chromosome"/>
</dbReference>
<sequence>MRAVVQRVSSASVTVEEQIVGEIGPGLLILLGVGTDDERADGIWLAEKVAGLRIFPDTDGKMNCSVRDAGGAALVVSQFTLYGDCRKGKRPSFVRAAPPEIANSLYEDFMAELRGHGLQVESGRFQAHMDVKSVNDGPITLLLDSRKTF</sequence>
<dbReference type="GO" id="GO:0000049">
    <property type="term" value="F:tRNA binding"/>
    <property type="evidence" value="ECO:0007669"/>
    <property type="project" value="UniProtKB-UniRule"/>
</dbReference>
<comment type="domain">
    <text evidence="2">A Gly-cisPro motif from one monomer fits into the active site of the other monomer to allow specific chiral rejection of L-amino acids.</text>
</comment>
<dbReference type="eggNOG" id="COG1490">
    <property type="taxonomic scope" value="Bacteria"/>
</dbReference>
<dbReference type="EC" id="3.1.1.96" evidence="2"/>
<dbReference type="HOGENOM" id="CLU_076901_1_0_0"/>
<dbReference type="SUPFAM" id="SSF69500">
    <property type="entry name" value="DTD-like"/>
    <property type="match status" value="1"/>
</dbReference>
<dbReference type="OrthoDB" id="9801395at2"/>
<dbReference type="Gene3D" id="3.50.80.10">
    <property type="entry name" value="D-tyrosyl-tRNA(Tyr) deacylase"/>
    <property type="match status" value="1"/>
</dbReference>
<dbReference type="GO" id="GO:0005737">
    <property type="term" value="C:cytoplasm"/>
    <property type="evidence" value="ECO:0007669"/>
    <property type="project" value="UniProtKB-SubCell"/>
</dbReference>
<dbReference type="PANTHER" id="PTHR10472">
    <property type="entry name" value="D-TYROSYL-TRNA TYR DEACYLASE"/>
    <property type="match status" value="1"/>
</dbReference>
<dbReference type="HAMAP" id="MF_00518">
    <property type="entry name" value="Deacylase_Dtd"/>
    <property type="match status" value="1"/>
</dbReference>
<comment type="catalytic activity">
    <reaction evidence="2">
        <text>glycyl-tRNA(Ala) + H2O = tRNA(Ala) + glycine + H(+)</text>
        <dbReference type="Rhea" id="RHEA:53744"/>
        <dbReference type="Rhea" id="RHEA-COMP:9657"/>
        <dbReference type="Rhea" id="RHEA-COMP:13640"/>
        <dbReference type="ChEBI" id="CHEBI:15377"/>
        <dbReference type="ChEBI" id="CHEBI:15378"/>
        <dbReference type="ChEBI" id="CHEBI:57305"/>
        <dbReference type="ChEBI" id="CHEBI:78442"/>
        <dbReference type="ChEBI" id="CHEBI:78522"/>
    </reaction>
</comment>
<dbReference type="STRING" id="756272.Plabr_3332"/>
<keyword evidence="2" id="KW-0378">Hydrolase</keyword>
<reference evidence="4" key="1">
    <citation type="submission" date="2011-02" db="EMBL/GenBank/DDBJ databases">
        <title>The complete genome of Planctomyces brasiliensis DSM 5305.</title>
        <authorList>
            <person name="Lucas S."/>
            <person name="Copeland A."/>
            <person name="Lapidus A."/>
            <person name="Bruce D."/>
            <person name="Goodwin L."/>
            <person name="Pitluck S."/>
            <person name="Kyrpides N."/>
            <person name="Mavromatis K."/>
            <person name="Pagani I."/>
            <person name="Ivanova N."/>
            <person name="Ovchinnikova G."/>
            <person name="Lu M."/>
            <person name="Detter J.C."/>
            <person name="Han C."/>
            <person name="Land M."/>
            <person name="Hauser L."/>
            <person name="Markowitz V."/>
            <person name="Cheng J.-F."/>
            <person name="Hugenholtz P."/>
            <person name="Woyke T."/>
            <person name="Wu D."/>
            <person name="Tindall B."/>
            <person name="Pomrenke H.G."/>
            <person name="Brambilla E."/>
            <person name="Klenk H.-P."/>
            <person name="Eisen J.A."/>
        </authorList>
    </citation>
    <scope>NUCLEOTIDE SEQUENCE [LARGE SCALE GENOMIC DNA]</scope>
    <source>
        <strain evidence="4">ATCC 49424 / DSM 5305 / JCM 21570 / NBRC 103401 / IFAM 1448</strain>
    </source>
</reference>
<evidence type="ECO:0000313" key="4">
    <source>
        <dbReference type="Proteomes" id="UP000006860"/>
    </source>
</evidence>
<dbReference type="GO" id="GO:0043908">
    <property type="term" value="F:Ser(Gly)-tRNA(Ala) hydrolase activity"/>
    <property type="evidence" value="ECO:0007669"/>
    <property type="project" value="UniProtKB-UniRule"/>
</dbReference>
<keyword evidence="2" id="KW-0963">Cytoplasm</keyword>
<organism evidence="3 4">
    <name type="scientific">Rubinisphaera brasiliensis (strain ATCC 49424 / DSM 5305 / JCM 21570 / IAM 15109 / NBRC 103401 / IFAM 1448)</name>
    <name type="common">Planctomyces brasiliensis</name>
    <dbReference type="NCBI Taxonomy" id="756272"/>
    <lineage>
        <taxon>Bacteria</taxon>
        <taxon>Pseudomonadati</taxon>
        <taxon>Planctomycetota</taxon>
        <taxon>Planctomycetia</taxon>
        <taxon>Planctomycetales</taxon>
        <taxon>Planctomycetaceae</taxon>
        <taxon>Rubinisphaera</taxon>
    </lineage>
</organism>
<accession>F0SL46</accession>
<keyword evidence="4" id="KW-1185">Reference proteome</keyword>
<comment type="similarity">
    <text evidence="1 2">Belongs to the DTD family.</text>
</comment>
<dbReference type="AlphaFoldDB" id="F0SL46"/>
<dbReference type="Pfam" id="PF02580">
    <property type="entry name" value="Tyr_Deacylase"/>
    <property type="match status" value="1"/>
</dbReference>
<dbReference type="InterPro" id="IPR023509">
    <property type="entry name" value="DTD-like_sf"/>
</dbReference>
<dbReference type="KEGG" id="pbs:Plabr_3332"/>
<dbReference type="FunFam" id="3.50.80.10:FF:000001">
    <property type="entry name" value="D-aminoacyl-tRNA deacylase"/>
    <property type="match status" value="1"/>
</dbReference>
<dbReference type="GO" id="GO:0106026">
    <property type="term" value="F:Gly-tRNA(Ala) deacylase activity"/>
    <property type="evidence" value="ECO:0007669"/>
    <property type="project" value="UniProtKB-UniRule"/>
</dbReference>
<evidence type="ECO:0000313" key="3">
    <source>
        <dbReference type="EMBL" id="ADY60929.1"/>
    </source>
</evidence>
<dbReference type="CDD" id="cd00563">
    <property type="entry name" value="Dtyr_deacylase"/>
    <property type="match status" value="1"/>
</dbReference>
<proteinExistence type="inferred from homology"/>
<dbReference type="EMBL" id="CP002546">
    <property type="protein sequence ID" value="ADY60929.1"/>
    <property type="molecule type" value="Genomic_DNA"/>
</dbReference>
<gene>
    <name evidence="2" type="primary">dtd</name>
    <name evidence="3" type="ordered locus">Plabr_3332</name>
</gene>
<keyword evidence="2" id="KW-0820">tRNA-binding</keyword>
<dbReference type="PANTHER" id="PTHR10472:SF5">
    <property type="entry name" value="D-AMINOACYL-TRNA DEACYLASE 1"/>
    <property type="match status" value="1"/>
</dbReference>
<dbReference type="NCBIfam" id="TIGR00256">
    <property type="entry name" value="D-aminoacyl-tRNA deacylase"/>
    <property type="match status" value="1"/>
</dbReference>
<comment type="subcellular location">
    <subcellularLocation>
        <location evidence="2">Cytoplasm</location>
    </subcellularLocation>
</comment>
<dbReference type="GO" id="GO:0019478">
    <property type="term" value="P:D-amino acid catabolic process"/>
    <property type="evidence" value="ECO:0007669"/>
    <property type="project" value="UniProtKB-UniRule"/>
</dbReference>
<evidence type="ECO:0000256" key="2">
    <source>
        <dbReference type="HAMAP-Rule" id="MF_00518"/>
    </source>
</evidence>
<dbReference type="RefSeq" id="WP_013629649.1">
    <property type="nucleotide sequence ID" value="NC_015174.1"/>
</dbReference>
<dbReference type="EC" id="3.1.1.-" evidence="2"/>
<dbReference type="GO" id="GO:0051500">
    <property type="term" value="F:D-tyrosyl-tRNA(Tyr) deacylase activity"/>
    <property type="evidence" value="ECO:0007669"/>
    <property type="project" value="TreeGrafter"/>
</dbReference>
<dbReference type="InterPro" id="IPR003732">
    <property type="entry name" value="Daa-tRNA_deacyls_DTD"/>
</dbReference>
<comment type="catalytic activity">
    <reaction evidence="2">
        <text>a D-aminoacyl-tRNA + H2O = a tRNA + a D-alpha-amino acid + H(+)</text>
        <dbReference type="Rhea" id="RHEA:13953"/>
        <dbReference type="Rhea" id="RHEA-COMP:10123"/>
        <dbReference type="Rhea" id="RHEA-COMP:10124"/>
        <dbReference type="ChEBI" id="CHEBI:15377"/>
        <dbReference type="ChEBI" id="CHEBI:15378"/>
        <dbReference type="ChEBI" id="CHEBI:59871"/>
        <dbReference type="ChEBI" id="CHEBI:78442"/>
        <dbReference type="ChEBI" id="CHEBI:79333"/>
        <dbReference type="EC" id="3.1.1.96"/>
    </reaction>
</comment>
<evidence type="ECO:0000256" key="1">
    <source>
        <dbReference type="ARBA" id="ARBA00009673"/>
    </source>
</evidence>
<keyword evidence="2" id="KW-0694">RNA-binding</keyword>
<name>F0SL46_RUBBR</name>
<comment type="function">
    <text evidence="2">An aminoacyl-tRNA editing enzyme that deacylates mischarged D-aminoacyl-tRNAs. Also deacylates mischarged glycyl-tRNA(Ala), protecting cells against glycine mischarging by AlaRS. Acts via tRNA-based rather than protein-based catalysis; rejects L-amino acids rather than detecting D-amino acids in the active site. By recycling D-aminoacyl-tRNA to D-amino acids and free tRNA molecules, this enzyme counteracts the toxicity associated with the formation of D-aminoacyl-tRNA entities in vivo and helps enforce protein L-homochirality.</text>
</comment>